<dbReference type="InterPro" id="IPR045851">
    <property type="entry name" value="AMP-bd_C_sf"/>
</dbReference>
<dbReference type="InterPro" id="IPR000873">
    <property type="entry name" value="AMP-dep_synth/lig_dom"/>
</dbReference>
<dbReference type="SUPFAM" id="SSF56801">
    <property type="entry name" value="Acetyl-CoA synthetase-like"/>
    <property type="match status" value="1"/>
</dbReference>
<dbReference type="CDD" id="cd05930">
    <property type="entry name" value="A_NRPS"/>
    <property type="match status" value="1"/>
</dbReference>
<dbReference type="PANTHER" id="PTHR45527:SF1">
    <property type="entry name" value="FATTY ACID SYNTHASE"/>
    <property type="match status" value="1"/>
</dbReference>
<dbReference type="GO" id="GO:0005737">
    <property type="term" value="C:cytoplasm"/>
    <property type="evidence" value="ECO:0007669"/>
    <property type="project" value="TreeGrafter"/>
</dbReference>
<evidence type="ECO:0000313" key="2">
    <source>
        <dbReference type="EMBL" id="RHM71454.1"/>
    </source>
</evidence>
<dbReference type="Gene3D" id="3.30.300.30">
    <property type="match status" value="1"/>
</dbReference>
<accession>A0A415S626</accession>
<dbReference type="InterPro" id="IPR010071">
    <property type="entry name" value="AA_adenyl_dom"/>
</dbReference>
<dbReference type="GO" id="GO:0044550">
    <property type="term" value="P:secondary metabolite biosynthetic process"/>
    <property type="evidence" value="ECO:0007669"/>
    <property type="project" value="TreeGrafter"/>
</dbReference>
<organism evidence="2 3">
    <name type="scientific">Mediterraneibacter gnavus</name>
    <name type="common">Ruminococcus gnavus</name>
    <dbReference type="NCBI Taxonomy" id="33038"/>
    <lineage>
        <taxon>Bacteria</taxon>
        <taxon>Bacillati</taxon>
        <taxon>Bacillota</taxon>
        <taxon>Clostridia</taxon>
        <taxon>Lachnospirales</taxon>
        <taxon>Lachnospiraceae</taxon>
        <taxon>Mediterraneibacter</taxon>
    </lineage>
</organism>
<evidence type="ECO:0000313" key="3">
    <source>
        <dbReference type="Proteomes" id="UP000285610"/>
    </source>
</evidence>
<dbReference type="InterPro" id="IPR036736">
    <property type="entry name" value="ACP-like_sf"/>
</dbReference>
<dbReference type="EMBL" id="QRQE01000047">
    <property type="protein sequence ID" value="RHM71454.1"/>
    <property type="molecule type" value="Genomic_DNA"/>
</dbReference>
<dbReference type="GO" id="GO:0043041">
    <property type="term" value="P:amino acid activation for nonribosomal peptide biosynthetic process"/>
    <property type="evidence" value="ECO:0007669"/>
    <property type="project" value="TreeGrafter"/>
</dbReference>
<dbReference type="Gene3D" id="3.40.50.12780">
    <property type="entry name" value="N-terminal domain of ligase-like"/>
    <property type="match status" value="1"/>
</dbReference>
<gene>
    <name evidence="2" type="ORF">DWZ50_15460</name>
</gene>
<name>A0A415S626_MEDGN</name>
<proteinExistence type="predicted"/>
<dbReference type="Pfam" id="PF00550">
    <property type="entry name" value="PP-binding"/>
    <property type="match status" value="1"/>
</dbReference>
<reference evidence="2 3" key="1">
    <citation type="submission" date="2018-08" db="EMBL/GenBank/DDBJ databases">
        <title>A genome reference for cultivated species of the human gut microbiota.</title>
        <authorList>
            <person name="Zou Y."/>
            <person name="Xue W."/>
            <person name="Luo G."/>
        </authorList>
    </citation>
    <scope>NUCLEOTIDE SEQUENCE [LARGE SCALE GENOMIC DNA]</scope>
    <source>
        <strain evidence="2 3">AF33-12</strain>
    </source>
</reference>
<dbReference type="PROSITE" id="PS50075">
    <property type="entry name" value="CARRIER"/>
    <property type="match status" value="1"/>
</dbReference>
<dbReference type="InterPro" id="IPR020845">
    <property type="entry name" value="AMP-binding_CS"/>
</dbReference>
<feature type="domain" description="Carrier" evidence="1">
    <location>
        <begin position="711"/>
        <end position="786"/>
    </location>
</feature>
<dbReference type="SUPFAM" id="SSF47336">
    <property type="entry name" value="ACP-like"/>
    <property type="match status" value="1"/>
</dbReference>
<protein>
    <submittedName>
        <fullName evidence="2">Amino acid adenylation domain-containing protein</fullName>
    </submittedName>
</protein>
<dbReference type="Proteomes" id="UP000285610">
    <property type="component" value="Unassembled WGS sequence"/>
</dbReference>
<sequence length="1299" mass="151483">MKENYIEGYVKTSLPFIQNNEINNSVINYRKLYTYKTKMQFQKSIIRIGYKNVLLAVSLLVQFYTNHPDSLIHVIIKNKKFALRICNEEDLTITELLEKSNKNLLELDNDLNGFESEICILLEGDYSKWKNSEEYAIFIDFTNIEFGDIFISYLGHCIKSAYIKWFAKNFEQILESILKSRLDFKMKDLKIISDEEMKFIQQCNNTDAEYDSEHTIYSLFEQTVCNYPSQTAIIYKNEKVTYKELYNKVSNFADVLSDKYKVSKEPIGIYMTRGIGMIISMLSVLKCGCCYVPLDPDYPIERLKYMIKESGIRYIIEEKERTTAITSTECECIYLQLEERVGLNEKESNCISSDNAYIIFTSGSTGKPKGVVVKHRNIVNTLIWRKKYYQFTNSDVILQLPSFSFDSSVEDIFTALISGATLCLLDNEERFDIKRMKEYLENYKITHMMMLPNYYRLLLQYIPQTINKLKSITLAGEAVPYKLVVEHFKNTESVLLYSECGPTETSVCANVYKFEEENIRILLGTAISNVKCHIVNRWGNLAPVGGNGEEWIESPGTAAYLNNEYCEKVVSPGMQKINKQFWMYKSGDMVKRIYDGNISFVGRKDNQVKINGYRVEIGEVENQILRIAEIEEAAVIVKENNIGQKYLIAYIVGKNINKANIRNLLNEKLPSFMIPKQLITIEKMPHLPNGKVNRARLLEIQTNNEELCLPRNMSEIERKVTTIFENIINEKIPDVNMPIQNIGIDSLKLISIMYELEEIFHIRINFRDINSLTTVKNISNYIENELSNDKSLYSCLQELKKHISGKIVWEDGTNSLLIETEEVEPKKILDYIENDFVPNLYPQVVKLNGADLNQANIETKQEILSQLESNIEKFRNSIFEQSETGRYPFSGMQSGHVLVPNRYIGDILIIKNTTKSEKIVDALKELIKTQSLLRSFPKKEGSSWIWIEKAYNPNIKIPIINLHGIEESKQLEILYRIYEKYYYIDYNKEYKTYAALPYLPMIIKKSFNEHYILFFADHLIYDAISYEILQKTFKNYVVKEPHQDFWNYVTYVEEKLQENCDENKLIETLNMQKFSGSIVECYKNISLIEKANRKIKIKCLNISNDLDTLKYSLEIYCKLVSKLTGSNLLPICMLNRGRNYKNISFLDVIGEFIDVVPVLIDTKNMNQSIDNIKYVNEYLGNNVINITSIIFKKNLKKKFSKFLKLLLPIGELYTPNFLKFNYVGYRDEQNENLQEKIRMHLKDTNYSQRENGIVCEVFQNNSRKFEIEISTAYKIESKDIEQIFSELKDQVILEEITEW</sequence>
<dbReference type="RefSeq" id="WP_118445075.1">
    <property type="nucleotide sequence ID" value="NZ_QRQE01000047.1"/>
</dbReference>
<comment type="caution">
    <text evidence="2">The sequence shown here is derived from an EMBL/GenBank/DDBJ whole genome shotgun (WGS) entry which is preliminary data.</text>
</comment>
<dbReference type="NCBIfam" id="TIGR01733">
    <property type="entry name" value="AA-adenyl-dom"/>
    <property type="match status" value="1"/>
</dbReference>
<dbReference type="Pfam" id="PF13193">
    <property type="entry name" value="AMP-binding_C"/>
    <property type="match status" value="1"/>
</dbReference>
<evidence type="ECO:0000259" key="1">
    <source>
        <dbReference type="PROSITE" id="PS50075"/>
    </source>
</evidence>
<dbReference type="Pfam" id="PF00501">
    <property type="entry name" value="AMP-binding"/>
    <property type="match status" value="1"/>
</dbReference>
<dbReference type="InterPro" id="IPR042099">
    <property type="entry name" value="ANL_N_sf"/>
</dbReference>
<dbReference type="InterPro" id="IPR025110">
    <property type="entry name" value="AMP-bd_C"/>
</dbReference>
<dbReference type="PANTHER" id="PTHR45527">
    <property type="entry name" value="NONRIBOSOMAL PEPTIDE SYNTHETASE"/>
    <property type="match status" value="1"/>
</dbReference>
<dbReference type="SUPFAM" id="SSF52777">
    <property type="entry name" value="CoA-dependent acyltransferases"/>
    <property type="match status" value="1"/>
</dbReference>
<dbReference type="FunFam" id="3.40.50.980:FF:000001">
    <property type="entry name" value="Non-ribosomal peptide synthetase"/>
    <property type="match status" value="1"/>
</dbReference>
<dbReference type="PROSITE" id="PS00455">
    <property type="entry name" value="AMP_BINDING"/>
    <property type="match status" value="1"/>
</dbReference>
<dbReference type="InterPro" id="IPR009081">
    <property type="entry name" value="PP-bd_ACP"/>
</dbReference>
<dbReference type="Gene3D" id="1.10.1200.10">
    <property type="entry name" value="ACP-like"/>
    <property type="match status" value="1"/>
</dbReference>
<dbReference type="GO" id="GO:0031177">
    <property type="term" value="F:phosphopantetheine binding"/>
    <property type="evidence" value="ECO:0007669"/>
    <property type="project" value="TreeGrafter"/>
</dbReference>